<protein>
    <submittedName>
        <fullName evidence="1">Uncharacterized protein</fullName>
    </submittedName>
</protein>
<dbReference type="Proteomes" id="UP001165960">
    <property type="component" value="Unassembled WGS sequence"/>
</dbReference>
<organism evidence="1 2">
    <name type="scientific">Entomophthora muscae</name>
    <dbReference type="NCBI Taxonomy" id="34485"/>
    <lineage>
        <taxon>Eukaryota</taxon>
        <taxon>Fungi</taxon>
        <taxon>Fungi incertae sedis</taxon>
        <taxon>Zoopagomycota</taxon>
        <taxon>Entomophthoromycotina</taxon>
        <taxon>Entomophthoromycetes</taxon>
        <taxon>Entomophthorales</taxon>
        <taxon>Entomophthoraceae</taxon>
        <taxon>Entomophthora</taxon>
    </lineage>
</organism>
<proteinExistence type="predicted"/>
<sequence length="140" mass="15801">MYKPYMSDNKGQDADKKPQYFQTTGGQQALEKVTVFYNNVPMPCVVAEPVELFPNAKKPKYLIISDAIHEAFLRLMEETTDYKKAAHIVRILEKSALRLLKTYLKTSGVTVDSIKLGIICLSRKAQKAGKPLIKSTDLTY</sequence>
<comment type="caution">
    <text evidence="1">The sequence shown here is derived from an EMBL/GenBank/DDBJ whole genome shotgun (WGS) entry which is preliminary data.</text>
</comment>
<accession>A0ACC2SNH2</accession>
<reference evidence="1" key="1">
    <citation type="submission" date="2022-04" db="EMBL/GenBank/DDBJ databases">
        <title>Genome of the entomopathogenic fungus Entomophthora muscae.</title>
        <authorList>
            <person name="Elya C."/>
            <person name="Lovett B.R."/>
            <person name="Lee E."/>
            <person name="Macias A.M."/>
            <person name="Hajek A.E."/>
            <person name="De Bivort B.L."/>
            <person name="Kasson M.T."/>
            <person name="De Fine Licht H.H."/>
            <person name="Stajich J.E."/>
        </authorList>
    </citation>
    <scope>NUCLEOTIDE SEQUENCE</scope>
    <source>
        <strain evidence="1">Berkeley</strain>
    </source>
</reference>
<evidence type="ECO:0000313" key="2">
    <source>
        <dbReference type="Proteomes" id="UP001165960"/>
    </source>
</evidence>
<evidence type="ECO:0000313" key="1">
    <source>
        <dbReference type="EMBL" id="KAJ9063726.1"/>
    </source>
</evidence>
<dbReference type="EMBL" id="QTSX02004696">
    <property type="protein sequence ID" value="KAJ9063726.1"/>
    <property type="molecule type" value="Genomic_DNA"/>
</dbReference>
<name>A0ACC2SNH2_9FUNG</name>
<gene>
    <name evidence="1" type="ORF">DSO57_1037924</name>
</gene>
<keyword evidence="2" id="KW-1185">Reference proteome</keyword>